<dbReference type="AlphaFoldDB" id="A0A1N7MMY9"/>
<evidence type="ECO:0000259" key="6">
    <source>
        <dbReference type="Pfam" id="PF00892"/>
    </source>
</evidence>
<accession>A0A1N7MMY9</accession>
<dbReference type="EMBL" id="FTOT01000002">
    <property type="protein sequence ID" value="SIS87505.1"/>
    <property type="molecule type" value="Genomic_DNA"/>
</dbReference>
<evidence type="ECO:0000256" key="5">
    <source>
        <dbReference type="SAM" id="Phobius"/>
    </source>
</evidence>
<dbReference type="InterPro" id="IPR000620">
    <property type="entry name" value="EamA_dom"/>
</dbReference>
<feature type="transmembrane region" description="Helical" evidence="5">
    <location>
        <begin position="116"/>
        <end position="134"/>
    </location>
</feature>
<feature type="transmembrane region" description="Helical" evidence="5">
    <location>
        <begin position="169"/>
        <end position="189"/>
    </location>
</feature>
<organism evidence="7 8">
    <name type="scientific">Gemmobacter megaterium</name>
    <dbReference type="NCBI Taxonomy" id="1086013"/>
    <lineage>
        <taxon>Bacteria</taxon>
        <taxon>Pseudomonadati</taxon>
        <taxon>Pseudomonadota</taxon>
        <taxon>Alphaproteobacteria</taxon>
        <taxon>Rhodobacterales</taxon>
        <taxon>Paracoccaceae</taxon>
        <taxon>Gemmobacter</taxon>
    </lineage>
</organism>
<keyword evidence="8" id="KW-1185">Reference proteome</keyword>
<dbReference type="InterPro" id="IPR037185">
    <property type="entry name" value="EmrE-like"/>
</dbReference>
<feature type="transmembrane region" description="Helical" evidence="5">
    <location>
        <begin position="195"/>
        <end position="216"/>
    </location>
</feature>
<keyword evidence="4 5" id="KW-0472">Membrane</keyword>
<reference evidence="7 8" key="1">
    <citation type="submission" date="2017-01" db="EMBL/GenBank/DDBJ databases">
        <authorList>
            <person name="Mah S.A."/>
            <person name="Swanson W.J."/>
            <person name="Moy G.W."/>
            <person name="Vacquier V.D."/>
        </authorList>
    </citation>
    <scope>NUCLEOTIDE SEQUENCE [LARGE SCALE GENOMIC DNA]</scope>
    <source>
        <strain evidence="7 8">DSM 26375</strain>
    </source>
</reference>
<dbReference type="STRING" id="1086013.SAMN05421774_102819"/>
<keyword evidence="3 5" id="KW-1133">Transmembrane helix</keyword>
<feature type="transmembrane region" description="Helical" evidence="5">
    <location>
        <begin position="228"/>
        <end position="248"/>
    </location>
</feature>
<evidence type="ECO:0000256" key="1">
    <source>
        <dbReference type="ARBA" id="ARBA00004141"/>
    </source>
</evidence>
<dbReference type="GO" id="GO:0016020">
    <property type="term" value="C:membrane"/>
    <property type="evidence" value="ECO:0007669"/>
    <property type="project" value="UniProtKB-SubCell"/>
</dbReference>
<evidence type="ECO:0000256" key="3">
    <source>
        <dbReference type="ARBA" id="ARBA00022989"/>
    </source>
</evidence>
<sequence length="272" mass="27063">MRLFLLTALAMVAFAGNSLLNRAAVGAGHIDAFTFAAIRVATGAAVLLVLARSQGKTLPWRGRLVPVLALTAYMLGFSAAYLGLEAGPGALILFGTVQITMFAGAVIAGETLPRRRWLGATVSLAGLAALLLPGTGAIPALSPALAMVVAGIGWGIYSLSGRAGADPLAATAANFALALPLVLIPLALMPLQANLTGVAFAMASGAVASGLGYALWFAVVPRLGAARAAVAQLSVPVIAMAGGALLLAELPAPGVILASGLVLAGVALASRR</sequence>
<keyword evidence="2 5" id="KW-0812">Transmembrane</keyword>
<evidence type="ECO:0000313" key="8">
    <source>
        <dbReference type="Proteomes" id="UP000186141"/>
    </source>
</evidence>
<dbReference type="SUPFAM" id="SSF103481">
    <property type="entry name" value="Multidrug resistance efflux transporter EmrE"/>
    <property type="match status" value="2"/>
</dbReference>
<dbReference type="PANTHER" id="PTHR32322:SF9">
    <property type="entry name" value="AMINO-ACID METABOLITE EFFLUX PUMP-RELATED"/>
    <property type="match status" value="1"/>
</dbReference>
<dbReference type="RefSeq" id="WP_076530031.1">
    <property type="nucleotide sequence ID" value="NZ_BMEH01000002.1"/>
</dbReference>
<feature type="transmembrane region" description="Helical" evidence="5">
    <location>
        <begin position="32"/>
        <end position="51"/>
    </location>
</feature>
<comment type="subcellular location">
    <subcellularLocation>
        <location evidence="1">Membrane</location>
        <topology evidence="1">Multi-pass membrane protein</topology>
    </subcellularLocation>
</comment>
<evidence type="ECO:0000256" key="2">
    <source>
        <dbReference type="ARBA" id="ARBA00022692"/>
    </source>
</evidence>
<proteinExistence type="predicted"/>
<dbReference type="InterPro" id="IPR050638">
    <property type="entry name" value="AA-Vitamin_Transporters"/>
</dbReference>
<feature type="transmembrane region" description="Helical" evidence="5">
    <location>
        <begin position="254"/>
        <end position="270"/>
    </location>
</feature>
<dbReference type="Proteomes" id="UP000186141">
    <property type="component" value="Unassembled WGS sequence"/>
</dbReference>
<name>A0A1N7MMY9_9RHOB</name>
<dbReference type="OrthoDB" id="321830at2"/>
<dbReference type="PANTHER" id="PTHR32322">
    <property type="entry name" value="INNER MEMBRANE TRANSPORTER"/>
    <property type="match status" value="1"/>
</dbReference>
<gene>
    <name evidence="7" type="ORF">SAMN05421774_102819</name>
</gene>
<feature type="transmembrane region" description="Helical" evidence="5">
    <location>
        <begin position="90"/>
        <end position="109"/>
    </location>
</feature>
<feature type="transmembrane region" description="Helical" evidence="5">
    <location>
        <begin position="63"/>
        <end position="84"/>
    </location>
</feature>
<evidence type="ECO:0000313" key="7">
    <source>
        <dbReference type="EMBL" id="SIS87505.1"/>
    </source>
</evidence>
<evidence type="ECO:0000256" key="4">
    <source>
        <dbReference type="ARBA" id="ARBA00023136"/>
    </source>
</evidence>
<protein>
    <submittedName>
        <fullName evidence="7">EamA-like transporter family protein</fullName>
    </submittedName>
</protein>
<feature type="transmembrane region" description="Helical" evidence="5">
    <location>
        <begin position="140"/>
        <end position="157"/>
    </location>
</feature>
<dbReference type="Pfam" id="PF00892">
    <property type="entry name" value="EamA"/>
    <property type="match status" value="1"/>
</dbReference>
<feature type="domain" description="EamA" evidence="6">
    <location>
        <begin position="144"/>
        <end position="270"/>
    </location>
</feature>